<dbReference type="Proteomes" id="UP000070463">
    <property type="component" value="Unassembled WGS sequence"/>
</dbReference>
<accession>A0A133UIL6</accession>
<gene>
    <name evidence="1" type="ORF">AKJ37_08025</name>
</gene>
<keyword evidence="2" id="KW-1185">Reference proteome</keyword>
<protein>
    <submittedName>
        <fullName evidence="1">Uncharacterized protein</fullName>
    </submittedName>
</protein>
<sequence length="222" mass="26135">MWRIVLTGVLAVITAFYAIQTWKLVKEERRSRNREFVKKVILDVCDPLIEELDWVSQVISGARNGKFRSIFPGWRPEGGSWSDFSRENESLAEEIQAYLGFRKEYRDKYKSLESTVERKVESTRTEESNEVLYKIIEEHEISKDPVEFLEDQASGIAESILMKEVVGKGHSGEVFERWRKGWVKIREKDPVSEKIEKLSRVADEEKKEFMDRLKSELEKVRR</sequence>
<evidence type="ECO:0000313" key="2">
    <source>
        <dbReference type="Proteomes" id="UP000070463"/>
    </source>
</evidence>
<organism evidence="1 2">
    <name type="scientific">candidate division MSBL1 archaeon SCGC-AAA259I09</name>
    <dbReference type="NCBI Taxonomy" id="1698267"/>
    <lineage>
        <taxon>Archaea</taxon>
        <taxon>Methanobacteriati</taxon>
        <taxon>Methanobacteriota</taxon>
        <taxon>candidate division MSBL1</taxon>
    </lineage>
</organism>
<evidence type="ECO:0000313" key="1">
    <source>
        <dbReference type="EMBL" id="KXA94069.1"/>
    </source>
</evidence>
<comment type="caution">
    <text evidence="1">The sequence shown here is derived from an EMBL/GenBank/DDBJ whole genome shotgun (WGS) entry which is preliminary data.</text>
</comment>
<feature type="non-terminal residue" evidence="1">
    <location>
        <position position="222"/>
    </location>
</feature>
<name>A0A133UIL6_9EURY</name>
<dbReference type="AlphaFoldDB" id="A0A133UIL6"/>
<dbReference type="EMBL" id="LHXR01000213">
    <property type="protein sequence ID" value="KXA94069.1"/>
    <property type="molecule type" value="Genomic_DNA"/>
</dbReference>
<proteinExistence type="predicted"/>
<reference evidence="1 2" key="1">
    <citation type="journal article" date="2016" name="Sci. Rep.">
        <title>Metabolic traits of an uncultured archaeal lineage -MSBL1- from brine pools of the Red Sea.</title>
        <authorList>
            <person name="Mwirichia R."/>
            <person name="Alam I."/>
            <person name="Rashid M."/>
            <person name="Vinu M."/>
            <person name="Ba-Alawi W."/>
            <person name="Anthony Kamau A."/>
            <person name="Kamanda Ngugi D."/>
            <person name="Goker M."/>
            <person name="Klenk H.P."/>
            <person name="Bajic V."/>
            <person name="Stingl U."/>
        </authorList>
    </citation>
    <scope>NUCLEOTIDE SEQUENCE [LARGE SCALE GENOMIC DNA]</scope>
    <source>
        <strain evidence="1">SCGC-AAA259I09</strain>
    </source>
</reference>